<protein>
    <submittedName>
        <fullName evidence="3 4">Uncharacterized protein K02A2.6-like</fullName>
    </submittedName>
</protein>
<feature type="domain" description="Integrase catalytic" evidence="1">
    <location>
        <begin position="157"/>
        <end position="246"/>
    </location>
</feature>
<dbReference type="InterPro" id="IPR036397">
    <property type="entry name" value="RNaseH_sf"/>
</dbReference>
<dbReference type="InterPro" id="IPR050951">
    <property type="entry name" value="Retrovirus_Pol_polyprotein"/>
</dbReference>
<dbReference type="GO" id="GO:0015074">
    <property type="term" value="P:DNA integration"/>
    <property type="evidence" value="ECO:0007669"/>
    <property type="project" value="InterPro"/>
</dbReference>
<dbReference type="RefSeq" id="XP_013400274.1">
    <property type="nucleotide sequence ID" value="XM_013544820.2"/>
</dbReference>
<dbReference type="STRING" id="7574.A0A1S3IRW7"/>
<dbReference type="OrthoDB" id="2286242at2759"/>
<dbReference type="GeneID" id="106166297"/>
<dbReference type="Gene3D" id="1.10.340.70">
    <property type="match status" value="1"/>
</dbReference>
<dbReference type="RefSeq" id="XP_013400277.1">
    <property type="nucleotide sequence ID" value="XM_013544823.2"/>
</dbReference>
<dbReference type="InterPro" id="IPR001584">
    <property type="entry name" value="Integrase_cat-core"/>
</dbReference>
<dbReference type="PROSITE" id="PS50994">
    <property type="entry name" value="INTEGRASE"/>
    <property type="match status" value="1"/>
</dbReference>
<dbReference type="Proteomes" id="UP000085678">
    <property type="component" value="Unplaced"/>
</dbReference>
<organism evidence="2 3">
    <name type="scientific">Lingula anatina</name>
    <name type="common">Brachiopod</name>
    <name type="synonym">Lingula unguis</name>
    <dbReference type="NCBI Taxonomy" id="7574"/>
    <lineage>
        <taxon>Eukaryota</taxon>
        <taxon>Metazoa</taxon>
        <taxon>Spiralia</taxon>
        <taxon>Lophotrochozoa</taxon>
        <taxon>Brachiopoda</taxon>
        <taxon>Linguliformea</taxon>
        <taxon>Lingulata</taxon>
        <taxon>Lingulida</taxon>
        <taxon>Linguloidea</taxon>
        <taxon>Lingulidae</taxon>
        <taxon>Lingula</taxon>
    </lineage>
</organism>
<dbReference type="SUPFAM" id="SSF53098">
    <property type="entry name" value="Ribonuclease H-like"/>
    <property type="match status" value="1"/>
</dbReference>
<sequence>MDGVNDYTDIEENLIDSANYALDSTIKSIIWNQVRQATASDENMNQLLSIIDLGIPKHRHELPPSLREYHQFREHIYSVDGVIIYKDRIIIPPCLREQILSALHAAHQGISSMISRAEASVFWPGITADITAVRANCNHCHQIAPSQPSAPPYNPIPPKYPFQCICADIFMFKGTHYLVIVDRYANWPIVEYASGGSKGLKTSLRRAFSTYGIPEELASDGGPEFTSSEIHANSLKIGVYITVYHL</sequence>
<evidence type="ECO:0000313" key="2">
    <source>
        <dbReference type="Proteomes" id="UP000085678"/>
    </source>
</evidence>
<name>A0A1S3IRW7_LINAN</name>
<evidence type="ECO:0000313" key="3">
    <source>
        <dbReference type="RefSeq" id="XP_013400274.1"/>
    </source>
</evidence>
<dbReference type="GO" id="GO:0003676">
    <property type="term" value="F:nucleic acid binding"/>
    <property type="evidence" value="ECO:0007669"/>
    <property type="project" value="InterPro"/>
</dbReference>
<dbReference type="Pfam" id="PF00665">
    <property type="entry name" value="rve"/>
    <property type="match status" value="1"/>
</dbReference>
<dbReference type="AlphaFoldDB" id="A0A1S3IRW7"/>
<dbReference type="FunFam" id="1.10.340.70:FF:000004">
    <property type="entry name" value="Retrovirus-related Pol polyprotein from transposon 297-like Protein"/>
    <property type="match status" value="1"/>
</dbReference>
<accession>A0A1S3IRW7</accession>
<proteinExistence type="predicted"/>
<dbReference type="InterPro" id="IPR041588">
    <property type="entry name" value="Integrase_H2C2"/>
</dbReference>
<dbReference type="KEGG" id="lak:106166297"/>
<dbReference type="InterPro" id="IPR012337">
    <property type="entry name" value="RNaseH-like_sf"/>
</dbReference>
<dbReference type="PANTHER" id="PTHR37984:SF7">
    <property type="entry name" value="INTEGRASE CATALYTIC DOMAIN-CONTAINING PROTEIN"/>
    <property type="match status" value="1"/>
</dbReference>
<keyword evidence="2" id="KW-1185">Reference proteome</keyword>
<evidence type="ECO:0000313" key="4">
    <source>
        <dbReference type="RefSeq" id="XP_013400277.1"/>
    </source>
</evidence>
<gene>
    <name evidence="3 4" type="primary">LOC106166297</name>
</gene>
<reference evidence="3 4" key="1">
    <citation type="submission" date="2025-04" db="UniProtKB">
        <authorList>
            <consortium name="RefSeq"/>
        </authorList>
    </citation>
    <scope>IDENTIFICATION</scope>
    <source>
        <tissue evidence="3 4">Gonads</tissue>
    </source>
</reference>
<dbReference type="PANTHER" id="PTHR37984">
    <property type="entry name" value="PROTEIN CBG26694"/>
    <property type="match status" value="1"/>
</dbReference>
<dbReference type="Pfam" id="PF17921">
    <property type="entry name" value="Integrase_H2C2"/>
    <property type="match status" value="1"/>
</dbReference>
<evidence type="ECO:0000259" key="1">
    <source>
        <dbReference type="PROSITE" id="PS50994"/>
    </source>
</evidence>
<dbReference type="Gene3D" id="3.30.420.10">
    <property type="entry name" value="Ribonuclease H-like superfamily/Ribonuclease H"/>
    <property type="match status" value="1"/>
</dbReference>